<evidence type="ECO:0000256" key="1">
    <source>
        <dbReference type="SAM" id="MobiDB-lite"/>
    </source>
</evidence>
<organism evidence="3 4">
    <name type="scientific">Parablautia intestinalis</name>
    <dbReference type="NCBI Taxonomy" id="2320100"/>
    <lineage>
        <taxon>Bacteria</taxon>
        <taxon>Bacillati</taxon>
        <taxon>Bacillota</taxon>
        <taxon>Clostridia</taxon>
        <taxon>Lachnospirales</taxon>
        <taxon>Lachnospiraceae</taxon>
        <taxon>Parablautia</taxon>
    </lineage>
</organism>
<name>A0A3A9AJ96_9FIRM</name>
<accession>A0A3A9AJ96</accession>
<dbReference type="InterPro" id="IPR046098">
    <property type="entry name" value="DUF6034"/>
</dbReference>
<gene>
    <name evidence="3" type="ORF">D7V94_10810</name>
</gene>
<proteinExistence type="predicted"/>
<dbReference type="Pfam" id="PF19499">
    <property type="entry name" value="DUF6034"/>
    <property type="match status" value="1"/>
</dbReference>
<keyword evidence="2" id="KW-0812">Transmembrane</keyword>
<comment type="caution">
    <text evidence="3">The sequence shown here is derived from an EMBL/GenBank/DDBJ whole genome shotgun (WGS) entry which is preliminary data.</text>
</comment>
<keyword evidence="2" id="KW-1133">Transmembrane helix</keyword>
<dbReference type="AlphaFoldDB" id="A0A3A9AJ96"/>
<feature type="region of interest" description="Disordered" evidence="1">
    <location>
        <begin position="51"/>
        <end position="77"/>
    </location>
</feature>
<evidence type="ECO:0000313" key="4">
    <source>
        <dbReference type="Proteomes" id="UP000280696"/>
    </source>
</evidence>
<sequence>MEKERMKVRTKVKAKVRTRKIAVIIIGIMVAVLASGCNDSMQTDEEIVVPRQEEEGQGAEASGGQESRPDARNADAQDIAKQVQAPESYEWEGNNENISVKVNAPVMVPEGEGFKTYRVTARTYTQEDYDQVSQILLKGASLWERDHEQMENSHGFTRKEIEERIERFETNKAAGGKYEDMGKEKTYDEMIEEWAALIEDAPEEPVIKEVPAVISYTEGEDYYEENLLTAYATVEGQDYFVSVDNNLKEDWRWVTFEITADRGNASFMPLGEGEEAFVEADKFPADELKEEAEKMIADMGFTEFTAAGEEYFRTYSWNEETDALSEDNRDGYGIHFTRMLDGIPVTYTYSNGTSIEDGAISSWPYETLDVIYDGEGIANFKWINPYNIEKMSDETVFLIPFSDIQSIFEEMILKKYGDFFENSDAEVSFEINEVRLGYMRVMEKGNVMEGTMIPVWDFFGSENIVYKDGSESYTYGGSYASWLTINALDGTVIDRDLGY</sequence>
<evidence type="ECO:0000313" key="3">
    <source>
        <dbReference type="EMBL" id="RKI91378.1"/>
    </source>
</evidence>
<feature type="transmembrane region" description="Helical" evidence="2">
    <location>
        <begin position="21"/>
        <end position="41"/>
    </location>
</feature>
<keyword evidence="4" id="KW-1185">Reference proteome</keyword>
<keyword evidence="2" id="KW-0472">Membrane</keyword>
<reference evidence="3 4" key="1">
    <citation type="submission" date="2018-09" db="EMBL/GenBank/DDBJ databases">
        <title>Murine metabolic-syndrome-specific gut microbial biobank.</title>
        <authorList>
            <person name="Liu C."/>
        </authorList>
    </citation>
    <scope>NUCLEOTIDE SEQUENCE [LARGE SCALE GENOMIC DNA]</scope>
    <source>
        <strain evidence="3 4">0.1xD8-82</strain>
    </source>
</reference>
<protein>
    <submittedName>
        <fullName evidence="3">Uncharacterized protein</fullName>
    </submittedName>
</protein>
<dbReference type="Proteomes" id="UP000280696">
    <property type="component" value="Unassembled WGS sequence"/>
</dbReference>
<dbReference type="EMBL" id="RAYQ01000010">
    <property type="protein sequence ID" value="RKI91378.1"/>
    <property type="molecule type" value="Genomic_DNA"/>
</dbReference>
<evidence type="ECO:0000256" key="2">
    <source>
        <dbReference type="SAM" id="Phobius"/>
    </source>
</evidence>